<feature type="transmembrane region" description="Helical" evidence="5">
    <location>
        <begin position="452"/>
        <end position="470"/>
    </location>
</feature>
<comment type="caution">
    <text evidence="7">The sequence shown here is derived from an EMBL/GenBank/DDBJ whole genome shotgun (WGS) entry which is preliminary data.</text>
</comment>
<dbReference type="InterPro" id="IPR013525">
    <property type="entry name" value="ABC2_TM"/>
</dbReference>
<dbReference type="PANTHER" id="PTHR43471:SF3">
    <property type="entry name" value="ABC TRANSPORTER PERMEASE PROTEIN NATB"/>
    <property type="match status" value="1"/>
</dbReference>
<evidence type="ECO:0000256" key="2">
    <source>
        <dbReference type="ARBA" id="ARBA00022692"/>
    </source>
</evidence>
<dbReference type="Proteomes" id="UP000570514">
    <property type="component" value="Unassembled WGS sequence"/>
</dbReference>
<evidence type="ECO:0000313" key="8">
    <source>
        <dbReference type="Proteomes" id="UP000570514"/>
    </source>
</evidence>
<evidence type="ECO:0000259" key="6">
    <source>
        <dbReference type="Pfam" id="PF12698"/>
    </source>
</evidence>
<dbReference type="Pfam" id="PF12698">
    <property type="entry name" value="ABC2_membrane_3"/>
    <property type="match status" value="1"/>
</dbReference>
<evidence type="ECO:0000256" key="1">
    <source>
        <dbReference type="ARBA" id="ARBA00004141"/>
    </source>
</evidence>
<feature type="transmembrane region" description="Helical" evidence="5">
    <location>
        <begin position="355"/>
        <end position="388"/>
    </location>
</feature>
<feature type="transmembrane region" description="Helical" evidence="5">
    <location>
        <begin position="21"/>
        <end position="41"/>
    </location>
</feature>
<keyword evidence="2 5" id="KW-0812">Transmembrane</keyword>
<reference evidence="7 8" key="1">
    <citation type="submission" date="2020-03" db="EMBL/GenBank/DDBJ databases">
        <title>Genomic Encyclopedia of Type Strains, Phase IV (KMG-IV): sequencing the most valuable type-strain genomes for metagenomic binning, comparative biology and taxonomic classification.</title>
        <authorList>
            <person name="Goeker M."/>
        </authorList>
    </citation>
    <scope>NUCLEOTIDE SEQUENCE [LARGE SCALE GENOMIC DNA]</scope>
    <source>
        <strain evidence="7 8">DSM 19867</strain>
    </source>
</reference>
<dbReference type="AlphaFoldDB" id="A0A846MZ87"/>
<organism evidence="7 8">
    <name type="scientific">Rhizomicrobium palustre</name>
    <dbReference type="NCBI Taxonomy" id="189966"/>
    <lineage>
        <taxon>Bacteria</taxon>
        <taxon>Pseudomonadati</taxon>
        <taxon>Pseudomonadota</taxon>
        <taxon>Alphaproteobacteria</taxon>
        <taxon>Micropepsales</taxon>
        <taxon>Micropepsaceae</taxon>
        <taxon>Rhizomicrobium</taxon>
    </lineage>
</organism>
<name>A0A846MZ87_9PROT</name>
<accession>A0A846MZ87</accession>
<sequence length="501" mass="53985">MISPRRTFLVARQEFVKYVTRRGFLISLVMMPLLMGLSFAIPRFAASHPRTNVMTVVDLAGGYAPSIAIAVERDHARDTLRDFADYARKYADMPALAKADPALARLLAAPERIASIKAFMDRGGWQPAFEKLHLKPDAPAFDPPKPSIVLVPAPADLSSDFAAGHSEAARAYLEGALSVTALGRPSRLTSIILIPKGFAPGGETSAQYWNLDSQQSLSFIRGALTDAFRLKSNQALVAPGLQDRVTLDVDAPVKPVDASKHKATDWKDQVAKLVPAGLALLLFLVAFSDAALLLQGVVEEKSTRMIEVLLSCAGPHEIMTGKLLGVVALALTTILGWAVIGFAMTAPFSDEAVPVILAGLSGIGLMAPLVLLYFLCGLMIYAALFLGIGATSSSLPDAQALSGPATMVIILPMMLLGPIVQDPNGVLAQVISWIPIYTPFFMLLRLPFHPSAFELWATTLLTLFTTFFLIRQMGRVFARNVLTSERPPSLSALIRQVTGRK</sequence>
<gene>
    <name evidence="7" type="ORF">FHS83_001640</name>
</gene>
<dbReference type="GO" id="GO:0140359">
    <property type="term" value="F:ABC-type transporter activity"/>
    <property type="evidence" value="ECO:0007669"/>
    <property type="project" value="InterPro"/>
</dbReference>
<evidence type="ECO:0000256" key="5">
    <source>
        <dbReference type="SAM" id="Phobius"/>
    </source>
</evidence>
<proteinExistence type="predicted"/>
<feature type="domain" description="ABC-2 type transporter transmembrane" evidence="6">
    <location>
        <begin position="188"/>
        <end position="468"/>
    </location>
</feature>
<keyword evidence="8" id="KW-1185">Reference proteome</keyword>
<feature type="transmembrane region" description="Helical" evidence="5">
    <location>
        <begin position="323"/>
        <end position="343"/>
    </location>
</feature>
<feature type="transmembrane region" description="Helical" evidence="5">
    <location>
        <begin position="400"/>
        <end position="419"/>
    </location>
</feature>
<evidence type="ECO:0000256" key="3">
    <source>
        <dbReference type="ARBA" id="ARBA00022989"/>
    </source>
</evidence>
<evidence type="ECO:0000313" key="7">
    <source>
        <dbReference type="EMBL" id="NIK88322.1"/>
    </source>
</evidence>
<evidence type="ECO:0000256" key="4">
    <source>
        <dbReference type="ARBA" id="ARBA00023136"/>
    </source>
</evidence>
<feature type="transmembrane region" description="Helical" evidence="5">
    <location>
        <begin position="270"/>
        <end position="294"/>
    </location>
</feature>
<keyword evidence="4 5" id="KW-0472">Membrane</keyword>
<dbReference type="RefSeq" id="WP_167082509.1">
    <property type="nucleotide sequence ID" value="NZ_BAAADC010000001.1"/>
</dbReference>
<dbReference type="GO" id="GO:0016020">
    <property type="term" value="C:membrane"/>
    <property type="evidence" value="ECO:0007669"/>
    <property type="project" value="UniProtKB-SubCell"/>
</dbReference>
<dbReference type="EMBL" id="JAASRM010000001">
    <property type="protein sequence ID" value="NIK88322.1"/>
    <property type="molecule type" value="Genomic_DNA"/>
</dbReference>
<comment type="subcellular location">
    <subcellularLocation>
        <location evidence="1">Membrane</location>
        <topology evidence="1">Multi-pass membrane protein</topology>
    </subcellularLocation>
</comment>
<keyword evidence="3 5" id="KW-1133">Transmembrane helix</keyword>
<dbReference type="PANTHER" id="PTHR43471">
    <property type="entry name" value="ABC TRANSPORTER PERMEASE"/>
    <property type="match status" value="1"/>
</dbReference>
<protein>
    <submittedName>
        <fullName evidence="7">ABC-2 type transport system permease protein</fullName>
    </submittedName>
</protein>